<dbReference type="STRING" id="436907.A7TJ42"/>
<dbReference type="HOGENOM" id="CLU_598762_0_0_1"/>
<dbReference type="AlphaFoldDB" id="A7TJ42"/>
<organism evidence="3">
    <name type="scientific">Vanderwaltozyma polyspora (strain ATCC 22028 / DSM 70294 / BCRC 21397 / CBS 2163 / NBRC 10782 / NRRL Y-8283 / UCD 57-17)</name>
    <name type="common">Kluyveromyces polysporus</name>
    <dbReference type="NCBI Taxonomy" id="436907"/>
    <lineage>
        <taxon>Eukaryota</taxon>
        <taxon>Fungi</taxon>
        <taxon>Dikarya</taxon>
        <taxon>Ascomycota</taxon>
        <taxon>Saccharomycotina</taxon>
        <taxon>Saccharomycetes</taxon>
        <taxon>Saccharomycetales</taxon>
        <taxon>Saccharomycetaceae</taxon>
        <taxon>Vanderwaltozyma</taxon>
    </lineage>
</organism>
<keyword evidence="3" id="KW-1185">Reference proteome</keyword>
<dbReference type="Proteomes" id="UP000000267">
    <property type="component" value="Unassembled WGS sequence"/>
</dbReference>
<dbReference type="OrthoDB" id="4034100at2759"/>
<dbReference type="OMA" id="NCHTSIN"/>
<feature type="region of interest" description="Disordered" evidence="1">
    <location>
        <begin position="14"/>
        <end position="34"/>
    </location>
</feature>
<protein>
    <recommendedName>
        <fullName evidence="4">Protein SWT21</fullName>
    </recommendedName>
</protein>
<dbReference type="eggNOG" id="ENOG502S8CN">
    <property type="taxonomic scope" value="Eukaryota"/>
</dbReference>
<name>A7TJ42_VANPO</name>
<evidence type="ECO:0000256" key="1">
    <source>
        <dbReference type="SAM" id="MobiDB-lite"/>
    </source>
</evidence>
<evidence type="ECO:0008006" key="4">
    <source>
        <dbReference type="Google" id="ProtNLM"/>
    </source>
</evidence>
<dbReference type="FunCoup" id="A7TJ42">
    <property type="interactions" value="47"/>
</dbReference>
<dbReference type="EMBL" id="DS480399">
    <property type="protein sequence ID" value="EDO17741.1"/>
    <property type="molecule type" value="Genomic_DNA"/>
</dbReference>
<dbReference type="InParanoid" id="A7TJ42"/>
<dbReference type="GeneID" id="5545985"/>
<gene>
    <name evidence="2" type="ORF">Kpol_1033p47</name>
</gene>
<dbReference type="PhylomeDB" id="A7TJ42"/>
<reference evidence="2 3" key="1">
    <citation type="journal article" date="2007" name="Proc. Natl. Acad. Sci. U.S.A.">
        <title>Independent sorting-out of thousands of duplicated gene pairs in two yeast species descended from a whole-genome duplication.</title>
        <authorList>
            <person name="Scannell D.R."/>
            <person name="Frank A.C."/>
            <person name="Conant G.C."/>
            <person name="Byrne K.P."/>
            <person name="Woolfit M."/>
            <person name="Wolfe K.H."/>
        </authorList>
    </citation>
    <scope>NUCLEOTIDE SEQUENCE [LARGE SCALE GENOMIC DNA]</scope>
    <source>
        <strain evidence="3">ATCC 22028 / DSM 70294 / BCRC 21397 / CBS 2163 / NBRC 10782 / NRRL Y-8283 / UCD 57-17</strain>
    </source>
</reference>
<dbReference type="KEGG" id="vpo:Kpol_1033p47"/>
<dbReference type="RefSeq" id="XP_001645599.1">
    <property type="nucleotide sequence ID" value="XM_001645549.1"/>
</dbReference>
<evidence type="ECO:0000313" key="3">
    <source>
        <dbReference type="Proteomes" id="UP000000267"/>
    </source>
</evidence>
<sequence length="456" mass="52773">MGIPMFLYEEDNNNHFKHDSGRKRSLPRSDSSSIPRVDSKRLLTEFFWRRQNNVRFVDEQLKNSLQSWISRSSSTSNNNMANVRINHNWSMNRLGSTGNDELNELLKSSVLTDDLKSSGKNNSTQFWIFHLNDLNKIVIYDFIKNSLFQIHLLDFIQIHDIVTCIDARYQDNDSTLVVTIGLGNGDLYYMTFDGDSNISNLKKFNIANNFAISDVSLALFNELRYVVSFNNYHGIILTNVDSSYNYCIPLSMEFEQDLKAVIDFPQLTVFNSSKIWHFPNVMDYIGTDMTDNSSYVSNEVKVMLKPNEVIKDLSLSKKLGSSVAPLLMVDTNQRILSISNYANDINHFGNDDSTNWYKNTHTILYKSLWNTDNYEISHYNKYAVVSNHHLYDTSVTIYEHSPISDEWIFLGYSDIRAKFNIKRVKNLSITNNCTINLLSDTNENYQFNISTFQQRA</sequence>
<evidence type="ECO:0000313" key="2">
    <source>
        <dbReference type="EMBL" id="EDO17741.1"/>
    </source>
</evidence>
<accession>A7TJ42</accession>
<proteinExistence type="predicted"/>